<evidence type="ECO:0000256" key="5">
    <source>
        <dbReference type="ARBA" id="ARBA00023163"/>
    </source>
</evidence>
<keyword evidence="2" id="KW-0936">Ethylene signaling pathway</keyword>
<keyword evidence="10" id="KW-1185">Reference proteome</keyword>
<sequence length="368" mass="40784">MSTSSGTSHTYLKAHEKHMNNSSSSSSPLIIIQRNTSPSCGAERRGRRKQQSSEPGRFLGVRRRPWGRYAAEIRDPTTKERHWLGTFDTAHEAALAYDRAALSIKGGLARTNFIYTSTQNNTINHGNNLLINYMDNNPHHHHQQVLLPAPPQDYFLNNMHQNYVMSQQLDNNITSHADDENSSKLMMNNDENLFFFSATDSTNSGYLECIVPDNCFRPISSSTTTATNNNNTSNSFSSMTKSNHNKVMSSASASSDQNVVSSNNTNIMEALKNMRTMAPHYYGGGEPVGDEVGLFWNNHDQSSWDCNNYGELSAIFDNQEFEGCMNALCPIVNETTPSYGVVMTTREAAIPSTTSSSSPSLHSFFGGC</sequence>
<evidence type="ECO:0000256" key="6">
    <source>
        <dbReference type="ARBA" id="ARBA00023242"/>
    </source>
</evidence>
<keyword evidence="4" id="KW-0238">DNA-binding</keyword>
<evidence type="ECO:0000256" key="1">
    <source>
        <dbReference type="ARBA" id="ARBA00004123"/>
    </source>
</evidence>
<dbReference type="InterPro" id="IPR016177">
    <property type="entry name" value="DNA-bd_dom_sf"/>
</dbReference>
<dbReference type="Pfam" id="PF00847">
    <property type="entry name" value="AP2"/>
    <property type="match status" value="1"/>
</dbReference>
<comment type="caution">
    <text evidence="9">The sequence shown here is derived from an EMBL/GenBank/DDBJ whole genome shotgun (WGS) entry which is preliminary data.</text>
</comment>
<dbReference type="InterPro" id="IPR036955">
    <property type="entry name" value="AP2/ERF_dom_sf"/>
</dbReference>
<dbReference type="InterPro" id="IPR001471">
    <property type="entry name" value="AP2/ERF_dom"/>
</dbReference>
<protein>
    <recommendedName>
        <fullName evidence="8">AP2/ERF domain-containing protein</fullName>
    </recommendedName>
</protein>
<gene>
    <name evidence="9" type="ORF">PIB30_078176</name>
</gene>
<organism evidence="9 10">
    <name type="scientific">Stylosanthes scabra</name>
    <dbReference type="NCBI Taxonomy" id="79078"/>
    <lineage>
        <taxon>Eukaryota</taxon>
        <taxon>Viridiplantae</taxon>
        <taxon>Streptophyta</taxon>
        <taxon>Embryophyta</taxon>
        <taxon>Tracheophyta</taxon>
        <taxon>Spermatophyta</taxon>
        <taxon>Magnoliopsida</taxon>
        <taxon>eudicotyledons</taxon>
        <taxon>Gunneridae</taxon>
        <taxon>Pentapetalae</taxon>
        <taxon>rosids</taxon>
        <taxon>fabids</taxon>
        <taxon>Fabales</taxon>
        <taxon>Fabaceae</taxon>
        <taxon>Papilionoideae</taxon>
        <taxon>50 kb inversion clade</taxon>
        <taxon>dalbergioids sensu lato</taxon>
        <taxon>Dalbergieae</taxon>
        <taxon>Pterocarpus clade</taxon>
        <taxon>Stylosanthes</taxon>
    </lineage>
</organism>
<keyword evidence="5" id="KW-0804">Transcription</keyword>
<dbReference type="PANTHER" id="PTHR31677">
    <property type="entry name" value="AP2 DOMAIN CLASS TRANSCRIPTION FACTOR"/>
    <property type="match status" value="1"/>
</dbReference>
<dbReference type="CDD" id="cd00018">
    <property type="entry name" value="AP2"/>
    <property type="match status" value="1"/>
</dbReference>
<dbReference type="PROSITE" id="PS51032">
    <property type="entry name" value="AP2_ERF"/>
    <property type="match status" value="1"/>
</dbReference>
<dbReference type="SMART" id="SM00380">
    <property type="entry name" value="AP2"/>
    <property type="match status" value="1"/>
</dbReference>
<keyword evidence="3" id="KW-0805">Transcription regulation</keyword>
<evidence type="ECO:0000256" key="2">
    <source>
        <dbReference type="ARBA" id="ARBA00022745"/>
    </source>
</evidence>
<evidence type="ECO:0000256" key="4">
    <source>
        <dbReference type="ARBA" id="ARBA00023125"/>
    </source>
</evidence>
<dbReference type="EMBL" id="JASCZI010152107">
    <property type="protein sequence ID" value="MED6175421.1"/>
    <property type="molecule type" value="Genomic_DNA"/>
</dbReference>
<proteinExistence type="predicted"/>
<evidence type="ECO:0000259" key="8">
    <source>
        <dbReference type="PROSITE" id="PS51032"/>
    </source>
</evidence>
<reference evidence="9 10" key="1">
    <citation type="journal article" date="2023" name="Plants (Basel)">
        <title>Bridging the Gap: Combining Genomics and Transcriptomics Approaches to Understand Stylosanthes scabra, an Orphan Legume from the Brazilian Caatinga.</title>
        <authorList>
            <person name="Ferreira-Neto J.R.C."/>
            <person name="da Silva M.D."/>
            <person name="Binneck E."/>
            <person name="de Melo N.F."/>
            <person name="da Silva R.H."/>
            <person name="de Melo A.L.T.M."/>
            <person name="Pandolfi V."/>
            <person name="Bustamante F.O."/>
            <person name="Brasileiro-Vidal A.C."/>
            <person name="Benko-Iseppon A.M."/>
        </authorList>
    </citation>
    <scope>NUCLEOTIDE SEQUENCE [LARGE SCALE GENOMIC DNA]</scope>
    <source>
        <tissue evidence="9">Leaves</tissue>
    </source>
</reference>
<name>A0ABU6VSQ8_9FABA</name>
<dbReference type="Proteomes" id="UP001341840">
    <property type="component" value="Unassembled WGS sequence"/>
</dbReference>
<dbReference type="Gene3D" id="3.30.730.10">
    <property type="entry name" value="AP2/ERF domain"/>
    <property type="match status" value="1"/>
</dbReference>
<evidence type="ECO:0000313" key="9">
    <source>
        <dbReference type="EMBL" id="MED6175421.1"/>
    </source>
</evidence>
<keyword evidence="6" id="KW-0539">Nucleus</keyword>
<dbReference type="PANTHER" id="PTHR31677:SF49">
    <property type="entry name" value="ETHYLENE-RESPONSIVE TRANSCRIPTION FACTOR ERF086"/>
    <property type="match status" value="1"/>
</dbReference>
<evidence type="ECO:0000256" key="7">
    <source>
        <dbReference type="SAM" id="MobiDB-lite"/>
    </source>
</evidence>
<comment type="subcellular location">
    <subcellularLocation>
        <location evidence="1">Nucleus</location>
    </subcellularLocation>
</comment>
<dbReference type="SUPFAM" id="SSF54171">
    <property type="entry name" value="DNA-binding domain"/>
    <property type="match status" value="1"/>
</dbReference>
<feature type="region of interest" description="Disordered" evidence="7">
    <location>
        <begin position="35"/>
        <end position="59"/>
    </location>
</feature>
<dbReference type="PRINTS" id="PR00367">
    <property type="entry name" value="ETHRSPELEMNT"/>
</dbReference>
<evidence type="ECO:0000313" key="10">
    <source>
        <dbReference type="Proteomes" id="UP001341840"/>
    </source>
</evidence>
<evidence type="ECO:0000256" key="3">
    <source>
        <dbReference type="ARBA" id="ARBA00023015"/>
    </source>
</evidence>
<feature type="domain" description="AP2/ERF" evidence="8">
    <location>
        <begin position="57"/>
        <end position="114"/>
    </location>
</feature>
<accession>A0ABU6VSQ8</accession>